<dbReference type="PANTHER" id="PTHR35042:SF1">
    <property type="entry name" value="DUF1772-DOMAIN-CONTAINING PROTEIN"/>
    <property type="match status" value="1"/>
</dbReference>
<evidence type="ECO:0000256" key="4">
    <source>
        <dbReference type="ARBA" id="ARBA00023136"/>
    </source>
</evidence>
<accession>A0A8E2E599</accession>
<dbReference type="AlphaFoldDB" id="A0A8E2E599"/>
<dbReference type="InterPro" id="IPR013901">
    <property type="entry name" value="Anthrone_oxy"/>
</dbReference>
<keyword evidence="3 6" id="KW-1133">Transmembrane helix</keyword>
<keyword evidence="8" id="KW-1185">Reference proteome</keyword>
<dbReference type="OrthoDB" id="5954308at2759"/>
<dbReference type="Pfam" id="PF08592">
    <property type="entry name" value="Anthrone_oxy"/>
    <property type="match status" value="1"/>
</dbReference>
<feature type="transmembrane region" description="Helical" evidence="6">
    <location>
        <begin position="12"/>
        <end position="30"/>
    </location>
</feature>
<keyword evidence="2 6" id="KW-0812">Transmembrane</keyword>
<feature type="transmembrane region" description="Helical" evidence="6">
    <location>
        <begin position="66"/>
        <end position="84"/>
    </location>
</feature>
<comment type="similarity">
    <text evidence="5">Belongs to the anthrone oxygenase family.</text>
</comment>
<feature type="transmembrane region" description="Helical" evidence="6">
    <location>
        <begin position="96"/>
        <end position="115"/>
    </location>
</feature>
<evidence type="ECO:0008006" key="9">
    <source>
        <dbReference type="Google" id="ProtNLM"/>
    </source>
</evidence>
<dbReference type="PANTHER" id="PTHR35042">
    <property type="entry name" value="ANTHRONE OXYGENASE ENCC"/>
    <property type="match status" value="1"/>
</dbReference>
<evidence type="ECO:0000256" key="5">
    <source>
        <dbReference type="ARBA" id="ARBA00034313"/>
    </source>
</evidence>
<name>A0A8E2E599_9PEZI</name>
<proteinExistence type="inferred from homology"/>
<comment type="subcellular location">
    <subcellularLocation>
        <location evidence="1">Membrane</location>
        <topology evidence="1">Multi-pass membrane protein</topology>
    </subcellularLocation>
</comment>
<keyword evidence="4 6" id="KW-0472">Membrane</keyword>
<evidence type="ECO:0000256" key="6">
    <source>
        <dbReference type="SAM" id="Phobius"/>
    </source>
</evidence>
<reference evidence="7 8" key="1">
    <citation type="journal article" date="2016" name="Nat. Commun.">
        <title>Ectomycorrhizal ecology is imprinted in the genome of the dominant symbiotic fungus Cenococcum geophilum.</title>
        <authorList>
            <consortium name="DOE Joint Genome Institute"/>
            <person name="Peter M."/>
            <person name="Kohler A."/>
            <person name="Ohm R.A."/>
            <person name="Kuo A."/>
            <person name="Krutzmann J."/>
            <person name="Morin E."/>
            <person name="Arend M."/>
            <person name="Barry K.W."/>
            <person name="Binder M."/>
            <person name="Choi C."/>
            <person name="Clum A."/>
            <person name="Copeland A."/>
            <person name="Grisel N."/>
            <person name="Haridas S."/>
            <person name="Kipfer T."/>
            <person name="LaButti K."/>
            <person name="Lindquist E."/>
            <person name="Lipzen A."/>
            <person name="Maire R."/>
            <person name="Meier B."/>
            <person name="Mihaltcheva S."/>
            <person name="Molinier V."/>
            <person name="Murat C."/>
            <person name="Poggeler S."/>
            <person name="Quandt C.A."/>
            <person name="Sperisen C."/>
            <person name="Tritt A."/>
            <person name="Tisserant E."/>
            <person name="Crous P.W."/>
            <person name="Henrissat B."/>
            <person name="Nehls U."/>
            <person name="Egli S."/>
            <person name="Spatafora J.W."/>
            <person name="Grigoriev I.V."/>
            <person name="Martin F.M."/>
        </authorList>
    </citation>
    <scope>NUCLEOTIDE SEQUENCE [LARGE SCALE GENOMIC DNA]</scope>
    <source>
        <strain evidence="7 8">CBS 459.81</strain>
    </source>
</reference>
<evidence type="ECO:0000256" key="2">
    <source>
        <dbReference type="ARBA" id="ARBA00022692"/>
    </source>
</evidence>
<dbReference type="EMBL" id="KV745117">
    <property type="protein sequence ID" value="OCK77577.1"/>
    <property type="molecule type" value="Genomic_DNA"/>
</dbReference>
<gene>
    <name evidence="7" type="ORF">K432DRAFT_384580</name>
</gene>
<dbReference type="Proteomes" id="UP000250266">
    <property type="component" value="Unassembled WGS sequence"/>
</dbReference>
<evidence type="ECO:0000313" key="8">
    <source>
        <dbReference type="Proteomes" id="UP000250266"/>
    </source>
</evidence>
<evidence type="ECO:0000256" key="3">
    <source>
        <dbReference type="ARBA" id="ARBA00022989"/>
    </source>
</evidence>
<evidence type="ECO:0000256" key="1">
    <source>
        <dbReference type="ARBA" id="ARBA00004141"/>
    </source>
</evidence>
<sequence length="199" mass="20463">MSGSGLFYHEQVPATVLIAQAVGITASAFLTGQSAAISYATVPSILLAPAPLAARQWKKLFGIGARVAPGLSIVSAVACGYLAYRESPSSPAFKLYAAAAVLVSSTIPYTLLLMLPTNKKLVEKSDSLASTELTDKAAEAGIAKEETVHALIDKWATFNLGRAILAGIGALCATYAVLARIDVVGVQEVGLTGGADRLG</sequence>
<organism evidence="7 8">
    <name type="scientific">Lepidopterella palustris CBS 459.81</name>
    <dbReference type="NCBI Taxonomy" id="1314670"/>
    <lineage>
        <taxon>Eukaryota</taxon>
        <taxon>Fungi</taxon>
        <taxon>Dikarya</taxon>
        <taxon>Ascomycota</taxon>
        <taxon>Pezizomycotina</taxon>
        <taxon>Dothideomycetes</taxon>
        <taxon>Pleosporomycetidae</taxon>
        <taxon>Mytilinidiales</taxon>
        <taxon>Argynnaceae</taxon>
        <taxon>Lepidopterella</taxon>
    </lineage>
</organism>
<evidence type="ECO:0000313" key="7">
    <source>
        <dbReference type="EMBL" id="OCK77577.1"/>
    </source>
</evidence>
<dbReference type="GO" id="GO:0016020">
    <property type="term" value="C:membrane"/>
    <property type="evidence" value="ECO:0007669"/>
    <property type="project" value="UniProtKB-SubCell"/>
</dbReference>
<protein>
    <recommendedName>
        <fullName evidence="9">DUF1772-domain-containing protein</fullName>
    </recommendedName>
</protein>